<reference evidence="2" key="1">
    <citation type="submission" date="2018-01" db="EMBL/GenBank/DDBJ databases">
        <authorList>
            <person name="Mao J.F."/>
        </authorList>
    </citation>
    <scope>NUCLEOTIDE SEQUENCE</scope>
    <source>
        <strain evidence="2">Huo1</strain>
        <tissue evidence="2">Leaf</tissue>
    </source>
</reference>
<gene>
    <name evidence="2" type="ORF">SASPL_106642</name>
</gene>
<feature type="region of interest" description="Disordered" evidence="1">
    <location>
        <begin position="107"/>
        <end position="142"/>
    </location>
</feature>
<dbReference type="PANTHER" id="PTHR34377">
    <property type="entry name" value="TETRATRICOPEPTIDE REPEAT (TPR)-LIKE SUPERFAMILY PROTEIN"/>
    <property type="match status" value="1"/>
</dbReference>
<protein>
    <submittedName>
        <fullName evidence="2">Uncharacterized protein</fullName>
    </submittedName>
</protein>
<organism evidence="2">
    <name type="scientific">Salvia splendens</name>
    <name type="common">Scarlet sage</name>
    <dbReference type="NCBI Taxonomy" id="180675"/>
    <lineage>
        <taxon>Eukaryota</taxon>
        <taxon>Viridiplantae</taxon>
        <taxon>Streptophyta</taxon>
        <taxon>Embryophyta</taxon>
        <taxon>Tracheophyta</taxon>
        <taxon>Spermatophyta</taxon>
        <taxon>Magnoliopsida</taxon>
        <taxon>eudicotyledons</taxon>
        <taxon>Gunneridae</taxon>
        <taxon>Pentapetalae</taxon>
        <taxon>asterids</taxon>
        <taxon>lamiids</taxon>
        <taxon>Lamiales</taxon>
        <taxon>Lamiaceae</taxon>
        <taxon>Nepetoideae</taxon>
        <taxon>Mentheae</taxon>
        <taxon>Salviinae</taxon>
        <taxon>Salvia</taxon>
        <taxon>Salvia subgen. Calosphace</taxon>
        <taxon>core Calosphace</taxon>
    </lineage>
</organism>
<dbReference type="AlphaFoldDB" id="A0A8X8YP01"/>
<dbReference type="EMBL" id="PNBA02000002">
    <property type="protein sequence ID" value="KAG6434994.1"/>
    <property type="molecule type" value="Genomic_DNA"/>
</dbReference>
<evidence type="ECO:0000313" key="2">
    <source>
        <dbReference type="EMBL" id="KAG6434994.1"/>
    </source>
</evidence>
<reference evidence="2" key="2">
    <citation type="submission" date="2020-08" db="EMBL/GenBank/DDBJ databases">
        <title>Plant Genome Project.</title>
        <authorList>
            <person name="Zhang R.-G."/>
        </authorList>
    </citation>
    <scope>NUCLEOTIDE SEQUENCE</scope>
    <source>
        <strain evidence="2">Huo1</strain>
        <tissue evidence="2">Leaf</tissue>
    </source>
</reference>
<keyword evidence="3" id="KW-1185">Reference proteome</keyword>
<name>A0A8X8YP01_SALSN</name>
<dbReference type="Proteomes" id="UP000298416">
    <property type="component" value="Unassembled WGS sequence"/>
</dbReference>
<evidence type="ECO:0000256" key="1">
    <source>
        <dbReference type="SAM" id="MobiDB-lite"/>
    </source>
</evidence>
<dbReference type="PANTHER" id="PTHR34377:SF3">
    <property type="entry name" value="TETRATRICOPEPTIDE REPEAT (TPR)-LIKE SUPERFAMILY PROTEIN"/>
    <property type="match status" value="1"/>
</dbReference>
<evidence type="ECO:0000313" key="3">
    <source>
        <dbReference type="Proteomes" id="UP000298416"/>
    </source>
</evidence>
<comment type="caution">
    <text evidence="2">The sequence shown here is derived from an EMBL/GenBank/DDBJ whole genome shotgun (WGS) entry which is preliminary data.</text>
</comment>
<feature type="compositionally biased region" description="Pro residues" evidence="1">
    <location>
        <begin position="107"/>
        <end position="120"/>
    </location>
</feature>
<accession>A0A8X8YP01</accession>
<sequence>MVAENRGLSADEFTSVFTRHLAMLKEAYNVSRHEFDIIEHIIYQDPDHMDRSIALHSLAALLLLVLYPKAECQWLHHHPLPPSHRPPLCAEQFALANGACSGLPYTPLPPPTPPAPPAPIPTEGDHPLHRHGGHHNHGHRHHMHKETSAEADCCRWLKQVDNICICSLLVHLPEFLARPAHNYTVYVDESCEISFSCPSRCVPF</sequence>
<feature type="compositionally biased region" description="Basic residues" evidence="1">
    <location>
        <begin position="128"/>
        <end position="142"/>
    </location>
</feature>
<proteinExistence type="predicted"/>